<organism evidence="1 2">
    <name type="scientific">Sneathiella litorea</name>
    <dbReference type="NCBI Taxonomy" id="2606216"/>
    <lineage>
        <taxon>Bacteria</taxon>
        <taxon>Pseudomonadati</taxon>
        <taxon>Pseudomonadota</taxon>
        <taxon>Alphaproteobacteria</taxon>
        <taxon>Sneathiellales</taxon>
        <taxon>Sneathiellaceae</taxon>
        <taxon>Sneathiella</taxon>
    </lineage>
</organism>
<comment type="caution">
    <text evidence="1">The sequence shown here is derived from an EMBL/GenBank/DDBJ whole genome shotgun (WGS) entry which is preliminary data.</text>
</comment>
<keyword evidence="2" id="KW-1185">Reference proteome</keyword>
<dbReference type="Proteomes" id="UP000476030">
    <property type="component" value="Unassembled WGS sequence"/>
</dbReference>
<name>A0A6L8W4W1_9PROT</name>
<dbReference type="AlphaFoldDB" id="A0A6L8W4W1"/>
<reference evidence="1 2" key="1">
    <citation type="submission" date="2019-12" db="EMBL/GenBank/DDBJ databases">
        <title>Snethiella sp. nov. sp. isolated from sea sand.</title>
        <authorList>
            <person name="Kim J."/>
            <person name="Jeong S.E."/>
            <person name="Jung H.S."/>
            <person name="Jeon C.O."/>
        </authorList>
    </citation>
    <scope>NUCLEOTIDE SEQUENCE [LARGE SCALE GENOMIC DNA]</scope>
    <source>
        <strain evidence="1 2">DP05</strain>
    </source>
</reference>
<evidence type="ECO:0000313" key="2">
    <source>
        <dbReference type="Proteomes" id="UP000476030"/>
    </source>
</evidence>
<sequence>MILEKKRIKLNSLQSKTLVLLQVLARDPDSASPAGNGNEGDIRITRLPHAHGHHMHVGDYVVSSRDASGLNNKSVWTALSRKGLVRENWEQEIILTKQGLDFVTGLGDKFLTATDH</sequence>
<accession>A0A6L8W4W1</accession>
<dbReference type="EMBL" id="WTUW01000001">
    <property type="protein sequence ID" value="MZR30151.1"/>
    <property type="molecule type" value="Genomic_DNA"/>
</dbReference>
<proteinExistence type="predicted"/>
<protein>
    <submittedName>
        <fullName evidence="1">Uncharacterized protein</fullName>
    </submittedName>
</protein>
<evidence type="ECO:0000313" key="1">
    <source>
        <dbReference type="EMBL" id="MZR30151.1"/>
    </source>
</evidence>
<gene>
    <name evidence="1" type="ORF">GQE98_05815</name>
</gene>